<reference evidence="1 2" key="1">
    <citation type="submission" date="2019-03" db="EMBL/GenBank/DDBJ databases">
        <title>Deep-cultivation of Planctomycetes and their phenomic and genomic characterization uncovers novel biology.</title>
        <authorList>
            <person name="Wiegand S."/>
            <person name="Jogler M."/>
            <person name="Boedeker C."/>
            <person name="Pinto D."/>
            <person name="Vollmers J."/>
            <person name="Rivas-Marin E."/>
            <person name="Kohn T."/>
            <person name="Peeters S.H."/>
            <person name="Heuer A."/>
            <person name="Rast P."/>
            <person name="Oberbeckmann S."/>
            <person name="Bunk B."/>
            <person name="Jeske O."/>
            <person name="Meyerdierks A."/>
            <person name="Storesund J.E."/>
            <person name="Kallscheuer N."/>
            <person name="Luecker S."/>
            <person name="Lage O.M."/>
            <person name="Pohl T."/>
            <person name="Merkel B.J."/>
            <person name="Hornburger P."/>
            <person name="Mueller R.-W."/>
            <person name="Bruemmer F."/>
            <person name="Labrenz M."/>
            <person name="Spormann A.M."/>
            <person name="Op den Camp H."/>
            <person name="Overmann J."/>
            <person name="Amann R."/>
            <person name="Jetten M.S.M."/>
            <person name="Mascher T."/>
            <person name="Medema M.H."/>
            <person name="Devos D.P."/>
            <person name="Kaster A.-K."/>
            <person name="Ovreas L."/>
            <person name="Rohde M."/>
            <person name="Galperin M.Y."/>
            <person name="Jogler C."/>
        </authorList>
    </citation>
    <scope>NUCLEOTIDE SEQUENCE [LARGE SCALE GENOMIC DNA]</scope>
    <source>
        <strain evidence="1 2">Enr13</strain>
    </source>
</reference>
<dbReference type="Proteomes" id="UP000319004">
    <property type="component" value="Chromosome"/>
</dbReference>
<dbReference type="EMBL" id="CP037423">
    <property type="protein sequence ID" value="QDV47420.1"/>
    <property type="molecule type" value="Genomic_DNA"/>
</dbReference>
<dbReference type="InterPro" id="IPR022385">
    <property type="entry name" value="Rhs_assc_core"/>
</dbReference>
<dbReference type="Gene3D" id="2.180.10.10">
    <property type="entry name" value="RHS repeat-associated core"/>
    <property type="match status" value="1"/>
</dbReference>
<keyword evidence="2" id="KW-1185">Reference proteome</keyword>
<dbReference type="NCBIfam" id="TIGR03696">
    <property type="entry name" value="Rhs_assc_core"/>
    <property type="match status" value="1"/>
</dbReference>
<keyword evidence="1" id="KW-0378">Hydrolase</keyword>
<dbReference type="PANTHER" id="PTHR32305">
    <property type="match status" value="1"/>
</dbReference>
<name>A0A518I2T3_9BACT</name>
<accession>A0A518I2T3</accession>
<organism evidence="1 2">
    <name type="scientific">Stieleria neptunia</name>
    <dbReference type="NCBI Taxonomy" id="2527979"/>
    <lineage>
        <taxon>Bacteria</taxon>
        <taxon>Pseudomonadati</taxon>
        <taxon>Planctomycetota</taxon>
        <taxon>Planctomycetia</taxon>
        <taxon>Pirellulales</taxon>
        <taxon>Pirellulaceae</taxon>
        <taxon>Stieleria</taxon>
    </lineage>
</organism>
<dbReference type="PANTHER" id="PTHR32305:SF15">
    <property type="entry name" value="PROTEIN RHSA-RELATED"/>
    <property type="match status" value="1"/>
</dbReference>
<evidence type="ECO:0000313" key="2">
    <source>
        <dbReference type="Proteomes" id="UP000319004"/>
    </source>
</evidence>
<protein>
    <submittedName>
        <fullName evidence="1">Deoxyribonuclease RhsC</fullName>
        <ecNumber evidence="1">3.1.-.-</ecNumber>
    </submittedName>
</protein>
<gene>
    <name evidence="1" type="primary">rhsC_3</name>
    <name evidence="1" type="ORF">Enr13x_73290</name>
</gene>
<dbReference type="EC" id="3.1.-.-" evidence="1"/>
<dbReference type="AlphaFoldDB" id="A0A518I2T3"/>
<proteinExistence type="predicted"/>
<dbReference type="KEGG" id="snep:Enr13x_73290"/>
<dbReference type="OrthoDB" id="258408at2"/>
<dbReference type="GO" id="GO:0016787">
    <property type="term" value="F:hydrolase activity"/>
    <property type="evidence" value="ECO:0007669"/>
    <property type="project" value="UniProtKB-KW"/>
</dbReference>
<sequence>MEQVSETIDAGTTLVRDYTNGQSSTSADWTISADNRLDQDDSYDYIYDNEGRLTKRTSRLTPSLGAFDEFTWDPAGRLITVARYDTTAAIIKTIEYGYDANGLMSGRRVMDASGAVTSETGYLHDGLQRIAELDLTGTDAKITELYLHGTQPNEIVATDVLESGAFDTVWGYTDALGSLTTVASKASGDWKVVHNVTSEYGGNREKLGDDTEAALTSTAIWAGHHVDPDTGLIEAKARWFDPTTGRFISQDPIGFAAGDANLYRYVGNGPGNSVDPNGLEEQTQDQTDKLLAKRFNLRPLPQYYKAYDSGSFDSYSFDELRRARAEVLAYYYALESISRHHYYSTKHFARNSSGTPEARKNAQELTKYLAGKKSLLKDIEDNIADTHAAKWSDYYEDRFDPLVAKRGNHRAARANSLRRRHSIVESEIGAKPRASILDQRVDDLQEAIAMELATLGFGTLARGLKGLHYVDDLGTIAPNRLATGAGYVDVPDPGAVARYGRIVDSLDDATISQLSRHANVPENVIRSVKSHLFETVHPIQTAPGVVRRGRFTPMNEIADVWESALRGEGRDAFRNLLGHEYLESTLMKHGGLPFRPPGNPSGMGVSAHNLSPNPWSGELGPGQLRLWDEFFSQ</sequence>
<dbReference type="RefSeq" id="WP_145391533.1">
    <property type="nucleotide sequence ID" value="NZ_CP037423.1"/>
</dbReference>
<evidence type="ECO:0000313" key="1">
    <source>
        <dbReference type="EMBL" id="QDV47420.1"/>
    </source>
</evidence>
<dbReference type="InterPro" id="IPR050708">
    <property type="entry name" value="T6SS_VgrG/RHS"/>
</dbReference>